<evidence type="ECO:0000313" key="3">
    <source>
        <dbReference type="Proteomes" id="UP001157161"/>
    </source>
</evidence>
<sequence>MTRHENTDATEVIPVMSDSPQESGPQERPDGAASPEHEVRDAPVASEDQGDGDGAFRPR</sequence>
<gene>
    <name evidence="2" type="ORF">GCM10025875_04390</name>
</gene>
<evidence type="ECO:0000256" key="1">
    <source>
        <dbReference type="SAM" id="MobiDB-lite"/>
    </source>
</evidence>
<feature type="region of interest" description="Disordered" evidence="1">
    <location>
        <begin position="1"/>
        <end position="59"/>
    </location>
</feature>
<keyword evidence="3" id="KW-1185">Reference proteome</keyword>
<comment type="caution">
    <text evidence="2">The sequence shown here is derived from an EMBL/GenBank/DDBJ whole genome shotgun (WGS) entry which is preliminary data.</text>
</comment>
<dbReference type="RefSeq" id="WP_284249080.1">
    <property type="nucleotide sequence ID" value="NZ_BSUM01000001.1"/>
</dbReference>
<dbReference type="Proteomes" id="UP001157161">
    <property type="component" value="Unassembled WGS sequence"/>
</dbReference>
<feature type="compositionally biased region" description="Basic and acidic residues" evidence="1">
    <location>
        <begin position="25"/>
        <end position="41"/>
    </location>
</feature>
<reference evidence="2" key="1">
    <citation type="journal article" date="2014" name="Int. J. Syst. Evol. Microbiol.">
        <title>Complete genome sequence of Corynebacterium casei LMG S-19264T (=DSM 44701T), isolated from a smear-ripened cheese.</title>
        <authorList>
            <consortium name="US DOE Joint Genome Institute (JGI-PGF)"/>
            <person name="Walter F."/>
            <person name="Albersmeier A."/>
            <person name="Kalinowski J."/>
            <person name="Ruckert C."/>
        </authorList>
    </citation>
    <scope>NUCLEOTIDE SEQUENCE</scope>
    <source>
        <strain evidence="2">NBRC 112290</strain>
    </source>
</reference>
<dbReference type="EMBL" id="BSUM01000001">
    <property type="protein sequence ID" value="GMA30447.1"/>
    <property type="molecule type" value="Genomic_DNA"/>
</dbReference>
<evidence type="ECO:0000313" key="2">
    <source>
        <dbReference type="EMBL" id="GMA30447.1"/>
    </source>
</evidence>
<organism evidence="2 3">
    <name type="scientific">Litorihabitans aurantiacus</name>
    <dbReference type="NCBI Taxonomy" id="1930061"/>
    <lineage>
        <taxon>Bacteria</taxon>
        <taxon>Bacillati</taxon>
        <taxon>Actinomycetota</taxon>
        <taxon>Actinomycetes</taxon>
        <taxon>Micrococcales</taxon>
        <taxon>Beutenbergiaceae</taxon>
        <taxon>Litorihabitans</taxon>
    </lineage>
</organism>
<accession>A0AA37UU11</accession>
<name>A0AA37UU11_9MICO</name>
<dbReference type="AlphaFoldDB" id="A0AA37UU11"/>
<protein>
    <submittedName>
        <fullName evidence="2">Uncharacterized protein</fullName>
    </submittedName>
</protein>
<reference evidence="2" key="2">
    <citation type="submission" date="2023-02" db="EMBL/GenBank/DDBJ databases">
        <authorList>
            <person name="Sun Q."/>
            <person name="Mori K."/>
        </authorList>
    </citation>
    <scope>NUCLEOTIDE SEQUENCE</scope>
    <source>
        <strain evidence="2">NBRC 112290</strain>
    </source>
</reference>
<proteinExistence type="predicted"/>